<dbReference type="Proteomes" id="UP000033815">
    <property type="component" value="Unassembled WGS sequence"/>
</dbReference>
<evidence type="ECO:0000256" key="1">
    <source>
        <dbReference type="SAM" id="MobiDB-lite"/>
    </source>
</evidence>
<evidence type="ECO:0000256" key="2">
    <source>
        <dbReference type="SAM" id="Phobius"/>
    </source>
</evidence>
<organism evidence="3 4">
    <name type="scientific">Candidatus Nomurabacteria bacterium GW2011_GWB1_44_12</name>
    <dbReference type="NCBI Taxonomy" id="1618748"/>
    <lineage>
        <taxon>Bacteria</taxon>
        <taxon>Candidatus Nomuraibacteriota</taxon>
    </lineage>
</organism>
<feature type="region of interest" description="Disordered" evidence="1">
    <location>
        <begin position="229"/>
        <end position="251"/>
    </location>
</feature>
<name>A0A837I783_9BACT</name>
<dbReference type="EMBL" id="LCHP01000004">
    <property type="protein sequence ID" value="KKT36930.1"/>
    <property type="molecule type" value="Genomic_DNA"/>
</dbReference>
<accession>A0A837I783</accession>
<protein>
    <submittedName>
        <fullName evidence="3">Putative-Protein</fullName>
    </submittedName>
</protein>
<keyword evidence="2" id="KW-1133">Transmembrane helix</keyword>
<proteinExistence type="predicted"/>
<feature type="compositionally biased region" description="Low complexity" evidence="1">
    <location>
        <begin position="241"/>
        <end position="251"/>
    </location>
</feature>
<feature type="transmembrane region" description="Helical" evidence="2">
    <location>
        <begin position="15"/>
        <end position="34"/>
    </location>
</feature>
<reference evidence="3 4" key="1">
    <citation type="journal article" date="2015" name="Nature">
        <title>rRNA introns, odd ribosomes, and small enigmatic genomes across a large radiation of phyla.</title>
        <authorList>
            <person name="Brown C.T."/>
            <person name="Hug L.A."/>
            <person name="Thomas B.C."/>
            <person name="Sharon I."/>
            <person name="Castelle C.J."/>
            <person name="Singh A."/>
            <person name="Wilkins M.J."/>
            <person name="Williams K.H."/>
            <person name="Banfield J.F."/>
        </authorList>
    </citation>
    <scope>NUCLEOTIDE SEQUENCE [LARGE SCALE GENOMIC DNA]</scope>
</reference>
<evidence type="ECO:0000313" key="3">
    <source>
        <dbReference type="EMBL" id="KKT36930.1"/>
    </source>
</evidence>
<comment type="caution">
    <text evidence="3">The sequence shown here is derived from an EMBL/GenBank/DDBJ whole genome shotgun (WGS) entry which is preliminary data.</text>
</comment>
<keyword evidence="2" id="KW-0472">Membrane</keyword>
<sequence>MDIQSIIQDDKKKKFLIIGLVVFLLLLVGLTFILTRSTTPSTSEDAQAQRLADFAKLAPREGTSTSTLELLPRIALSADRTAISPGQSTIISWVATNATECVNIDGDSLSTTGSVSLSPKETYSFDILCTGPKGTDLQSLTIFVTTAPTITLFAYPEAVKTGEQSFISWNAINADRCVDSAGKTLRLSDSFSVSPKTAYTFSMSCTGPKGTAKKSVTVSIAKPLATDTTSGTTGGTGTVGSTGTNVSTGATTDNTTPVVSLSATPSSIEYNKGTTLAWDLKNVTYCVFTSDGAITGLPPFTYASGSRAVSGLTKNQTYTLSCTKGASKIERSVTVSVGTKPIAAGPDVKTPFYADKKTAATFEMIKFSWNISNAKSCSLNKGSEVLKSSLGPNSSTSLYEKSGGTFTYTLVCTGEGGTITSDPVMISFVNCQFTYGFGSTIEEITRTINGKVEPGSRYGRSEPAICTYTYSNPTSIHGLFGWSRELRAGDEKYLCPYTRYYLIKTSSGTQSVNLLDKTYHPNWEHLDKIYYTHPTSCGKDYGLVFWNGNSFVNWGQFGGICGGNVTVVSGLTCLVK</sequence>
<dbReference type="AlphaFoldDB" id="A0A837I783"/>
<evidence type="ECO:0000313" key="4">
    <source>
        <dbReference type="Proteomes" id="UP000033815"/>
    </source>
</evidence>
<keyword evidence="2" id="KW-0812">Transmembrane</keyword>
<gene>
    <name evidence="3" type="ORF">UW25_C0004G0258</name>
</gene>